<dbReference type="AlphaFoldDB" id="A0A8J3ZLQ7"/>
<reference evidence="1" key="1">
    <citation type="submission" date="2021-01" db="EMBL/GenBank/DDBJ databases">
        <title>Whole genome shotgun sequence of Virgisporangium ochraceum NBRC 16418.</title>
        <authorList>
            <person name="Komaki H."/>
            <person name="Tamura T."/>
        </authorList>
    </citation>
    <scope>NUCLEOTIDE SEQUENCE</scope>
    <source>
        <strain evidence="1">NBRC 16418</strain>
    </source>
</reference>
<protein>
    <recommendedName>
        <fullName evidence="3">NERD domain-containing protein</fullName>
    </recommendedName>
</protein>
<evidence type="ECO:0000313" key="1">
    <source>
        <dbReference type="EMBL" id="GIJ66076.1"/>
    </source>
</evidence>
<accession>A0A8J3ZLQ7</accession>
<evidence type="ECO:0000313" key="2">
    <source>
        <dbReference type="Proteomes" id="UP000635606"/>
    </source>
</evidence>
<comment type="caution">
    <text evidence="1">The sequence shown here is derived from an EMBL/GenBank/DDBJ whole genome shotgun (WGS) entry which is preliminary data.</text>
</comment>
<proteinExistence type="predicted"/>
<gene>
    <name evidence="1" type="ORF">Voc01_009930</name>
</gene>
<dbReference type="Proteomes" id="UP000635606">
    <property type="component" value="Unassembled WGS sequence"/>
</dbReference>
<dbReference type="EMBL" id="BOPH01000015">
    <property type="protein sequence ID" value="GIJ66076.1"/>
    <property type="molecule type" value="Genomic_DNA"/>
</dbReference>
<name>A0A8J3ZLQ7_9ACTN</name>
<evidence type="ECO:0008006" key="3">
    <source>
        <dbReference type="Google" id="ProtNLM"/>
    </source>
</evidence>
<keyword evidence="2" id="KW-1185">Reference proteome</keyword>
<organism evidence="1 2">
    <name type="scientific">Virgisporangium ochraceum</name>
    <dbReference type="NCBI Taxonomy" id="65505"/>
    <lineage>
        <taxon>Bacteria</taxon>
        <taxon>Bacillati</taxon>
        <taxon>Actinomycetota</taxon>
        <taxon>Actinomycetes</taxon>
        <taxon>Micromonosporales</taxon>
        <taxon>Micromonosporaceae</taxon>
        <taxon>Virgisporangium</taxon>
    </lineage>
</organism>
<sequence>MRSRREAAAQRRVAAKHARTAQKLASLGPGWEVVDLREVAGTAPMTYLAIGPGGVFAITVKDHGRAKVGFAGDVVQIDGRRPKYVLEARENARLAATALSRVAGISVPVMPVLAFAGSGVITFYGMPKGCIVSAYQELGRVLNSRGERLAAKTVKKLYAYADHPGTWVNSAFDRYEWSKNDSQP</sequence>